<gene>
    <name evidence="1" type="ORF">SAMN04487940_112110</name>
</gene>
<proteinExistence type="predicted"/>
<accession>A0A975WC77</accession>
<evidence type="ECO:0000313" key="2">
    <source>
        <dbReference type="Proteomes" id="UP000182932"/>
    </source>
</evidence>
<keyword evidence="2" id="KW-1185">Reference proteome</keyword>
<evidence type="ECO:0000313" key="1">
    <source>
        <dbReference type="EMBL" id="SEJ87608.1"/>
    </source>
</evidence>
<name>A0A975WC77_9RHOB</name>
<protein>
    <submittedName>
        <fullName evidence="1">Uncharacterized protein</fullName>
    </submittedName>
</protein>
<comment type="caution">
    <text evidence="1">The sequence shown here is derived from an EMBL/GenBank/DDBJ whole genome shotgun (WGS) entry which is preliminary data.</text>
</comment>
<dbReference type="AlphaFoldDB" id="A0A975WC77"/>
<reference evidence="1 2" key="1">
    <citation type="submission" date="2016-10" db="EMBL/GenBank/DDBJ databases">
        <authorList>
            <person name="Varghese N."/>
            <person name="Submissions S."/>
        </authorList>
    </citation>
    <scope>NUCLEOTIDE SEQUENCE [LARGE SCALE GENOMIC DNA]</scope>
    <source>
        <strain evidence="1 2">FF3</strain>
    </source>
</reference>
<organism evidence="1 2">
    <name type="scientific">Marinovum algicola</name>
    <dbReference type="NCBI Taxonomy" id="42444"/>
    <lineage>
        <taxon>Bacteria</taxon>
        <taxon>Pseudomonadati</taxon>
        <taxon>Pseudomonadota</taxon>
        <taxon>Alphaproteobacteria</taxon>
        <taxon>Rhodobacterales</taxon>
        <taxon>Roseobacteraceae</taxon>
        <taxon>Marinovum</taxon>
    </lineage>
</organism>
<sequence length="130" mass="13870">MSSLGRFMKPAHKRMSRLIGYCLTLGGSDAWSNFSDVAAARLTRQERVSLAFAALRSLTPSDAEATASAAIGVAGEPIPPFLGSMDEARTWASFASRAELKCYATAAFEAMSHADQTAFLRHIGEVEIAA</sequence>
<dbReference type="Proteomes" id="UP000182932">
    <property type="component" value="Unassembled WGS sequence"/>
</dbReference>
<dbReference type="EMBL" id="FNYY01000012">
    <property type="protein sequence ID" value="SEJ87608.1"/>
    <property type="molecule type" value="Genomic_DNA"/>
</dbReference>